<proteinExistence type="predicted"/>
<keyword evidence="2" id="KW-1185">Reference proteome</keyword>
<organism evidence="1 2">
    <name type="scientific">Corchorus olitorius</name>
    <dbReference type="NCBI Taxonomy" id="93759"/>
    <lineage>
        <taxon>Eukaryota</taxon>
        <taxon>Viridiplantae</taxon>
        <taxon>Streptophyta</taxon>
        <taxon>Embryophyta</taxon>
        <taxon>Tracheophyta</taxon>
        <taxon>Spermatophyta</taxon>
        <taxon>Magnoliopsida</taxon>
        <taxon>eudicotyledons</taxon>
        <taxon>Gunneridae</taxon>
        <taxon>Pentapetalae</taxon>
        <taxon>rosids</taxon>
        <taxon>malvids</taxon>
        <taxon>Malvales</taxon>
        <taxon>Malvaceae</taxon>
        <taxon>Grewioideae</taxon>
        <taxon>Apeibeae</taxon>
        <taxon>Corchorus</taxon>
    </lineage>
</organism>
<gene>
    <name evidence="1" type="ORF">COLO4_33460</name>
</gene>
<accession>A0A1R3GTA3</accession>
<evidence type="ECO:0000313" key="2">
    <source>
        <dbReference type="Proteomes" id="UP000187203"/>
    </source>
</evidence>
<protein>
    <submittedName>
        <fullName evidence="1">Uncharacterized protein</fullName>
    </submittedName>
</protein>
<name>A0A1R3GTA3_9ROSI</name>
<sequence length="82" mass="9482">MRDGSSRYRFSESGVDLVKIPPKSSRSTLYRTGLGFSERKSPPWGERWTILGKWATGARRAWQRRAREAESSFGDTRDLKEM</sequence>
<reference evidence="2" key="1">
    <citation type="submission" date="2013-09" db="EMBL/GenBank/DDBJ databases">
        <title>Corchorus olitorius genome sequencing.</title>
        <authorList>
            <person name="Alam M."/>
            <person name="Haque M.S."/>
            <person name="Islam M.S."/>
            <person name="Emdad E.M."/>
            <person name="Islam M.M."/>
            <person name="Ahmed B."/>
            <person name="Halim A."/>
            <person name="Hossen Q.M.M."/>
            <person name="Hossain M.Z."/>
            <person name="Ahmed R."/>
            <person name="Khan M.M."/>
            <person name="Islam R."/>
            <person name="Rashid M.M."/>
            <person name="Khan S.A."/>
            <person name="Rahman M.S."/>
            <person name="Alam M."/>
            <person name="Yahiya A.S."/>
            <person name="Khan M.S."/>
            <person name="Azam M.S."/>
            <person name="Haque T."/>
            <person name="Lashkar M.Z.H."/>
            <person name="Akhand A.I."/>
            <person name="Morshed G."/>
            <person name="Roy S."/>
            <person name="Uddin K.S."/>
            <person name="Rabeya T."/>
            <person name="Hossain A.S."/>
            <person name="Chowdhury A."/>
            <person name="Snigdha A.R."/>
            <person name="Mortoza M.S."/>
            <person name="Matin S.A."/>
            <person name="Hoque S.M.E."/>
            <person name="Islam M.K."/>
            <person name="Roy D.K."/>
            <person name="Haider R."/>
            <person name="Moosa M.M."/>
            <person name="Elias S.M."/>
            <person name="Hasan A.M."/>
            <person name="Jahan S."/>
            <person name="Shafiuddin M."/>
            <person name="Mahmood N."/>
            <person name="Shommy N.S."/>
        </authorList>
    </citation>
    <scope>NUCLEOTIDE SEQUENCE [LARGE SCALE GENOMIC DNA]</scope>
    <source>
        <strain evidence="2">cv. O-4</strain>
    </source>
</reference>
<dbReference type="Proteomes" id="UP000187203">
    <property type="component" value="Unassembled WGS sequence"/>
</dbReference>
<dbReference type="AlphaFoldDB" id="A0A1R3GTA3"/>
<evidence type="ECO:0000313" key="1">
    <source>
        <dbReference type="EMBL" id="OMO61323.1"/>
    </source>
</evidence>
<comment type="caution">
    <text evidence="1">The sequence shown here is derived from an EMBL/GenBank/DDBJ whole genome shotgun (WGS) entry which is preliminary data.</text>
</comment>
<dbReference type="EMBL" id="AWUE01021693">
    <property type="protein sequence ID" value="OMO61323.1"/>
    <property type="molecule type" value="Genomic_DNA"/>
</dbReference>